<protein>
    <submittedName>
        <fullName evidence="2">Uncharacterized protein</fullName>
    </submittedName>
</protein>
<name>E3LAD1_PUCGT</name>
<dbReference type="KEGG" id="pgr:PGTG_19482"/>
<evidence type="ECO:0000313" key="3">
    <source>
        <dbReference type="Proteomes" id="UP000008783"/>
    </source>
</evidence>
<evidence type="ECO:0000256" key="1">
    <source>
        <dbReference type="SAM" id="SignalP"/>
    </source>
</evidence>
<reference key="1">
    <citation type="submission" date="2007-01" db="EMBL/GenBank/DDBJ databases">
        <title>The Genome Sequence of Puccinia graminis f. sp. tritici Strain CRL 75-36-700-3.</title>
        <authorList>
            <consortium name="The Broad Institute Genome Sequencing Platform"/>
            <person name="Birren B."/>
            <person name="Lander E."/>
            <person name="Galagan J."/>
            <person name="Nusbaum C."/>
            <person name="Devon K."/>
            <person name="Cuomo C."/>
            <person name="Jaffe D."/>
            <person name="Butler J."/>
            <person name="Alvarez P."/>
            <person name="Gnerre S."/>
            <person name="Grabherr M."/>
            <person name="Mauceli E."/>
            <person name="Brockman W."/>
            <person name="Young S."/>
            <person name="LaButti K."/>
            <person name="Sykes S."/>
            <person name="DeCaprio D."/>
            <person name="Crawford M."/>
            <person name="Koehrsen M."/>
            <person name="Engels R."/>
            <person name="Montgomery P."/>
            <person name="Pearson M."/>
            <person name="Howarth C."/>
            <person name="Larson L."/>
            <person name="White J."/>
            <person name="Zeng Q."/>
            <person name="Kodira C."/>
            <person name="Yandava C."/>
            <person name="Alvarado L."/>
            <person name="O'Leary S."/>
            <person name="Szabo L."/>
            <person name="Dean R."/>
            <person name="Schein J."/>
        </authorList>
    </citation>
    <scope>NUCLEOTIDE SEQUENCE</scope>
    <source>
        <strain>CRL 75-36-700-3</strain>
    </source>
</reference>
<dbReference type="InParanoid" id="E3LAD1"/>
<keyword evidence="1" id="KW-0732">Signal</keyword>
<dbReference type="VEuPathDB" id="FungiDB:PGTG_19482"/>
<sequence>MHTLLFSQLCLISQLVIWEALIGNGFLHVKASEQLVESQAHDSYITGGRYMPTHTGIEDRWEPMGIESWKRDSLRSDYSGVPTTQFVLHVPKPEGCWLN</sequence>
<feature type="chain" id="PRO_5003174520" evidence="1">
    <location>
        <begin position="19"/>
        <end position="99"/>
    </location>
</feature>
<dbReference type="EMBL" id="DS178395">
    <property type="protein sequence ID" value="EFP93506.1"/>
    <property type="molecule type" value="Genomic_DNA"/>
</dbReference>
<dbReference type="RefSeq" id="XP_003337925.1">
    <property type="nucleotide sequence ID" value="XM_003337877.2"/>
</dbReference>
<organism evidence="2 3">
    <name type="scientific">Puccinia graminis f. sp. tritici (strain CRL 75-36-700-3 / race SCCL)</name>
    <name type="common">Black stem rust fungus</name>
    <dbReference type="NCBI Taxonomy" id="418459"/>
    <lineage>
        <taxon>Eukaryota</taxon>
        <taxon>Fungi</taxon>
        <taxon>Dikarya</taxon>
        <taxon>Basidiomycota</taxon>
        <taxon>Pucciniomycotina</taxon>
        <taxon>Pucciniomycetes</taxon>
        <taxon>Pucciniales</taxon>
        <taxon>Pucciniaceae</taxon>
        <taxon>Puccinia</taxon>
    </lineage>
</organism>
<dbReference type="HOGENOM" id="CLU_2321501_0_0_1"/>
<keyword evidence="3" id="KW-1185">Reference proteome</keyword>
<feature type="signal peptide" evidence="1">
    <location>
        <begin position="1"/>
        <end position="18"/>
    </location>
</feature>
<proteinExistence type="predicted"/>
<evidence type="ECO:0000313" key="2">
    <source>
        <dbReference type="EMBL" id="EFP93506.1"/>
    </source>
</evidence>
<accession>E3LAD1</accession>
<dbReference type="OrthoDB" id="10462620at2759"/>
<dbReference type="AlphaFoldDB" id="E3LAD1"/>
<gene>
    <name evidence="2" type="ORF">PGTG_19482</name>
</gene>
<dbReference type="Proteomes" id="UP000008783">
    <property type="component" value="Unassembled WGS sequence"/>
</dbReference>
<reference evidence="3" key="2">
    <citation type="journal article" date="2011" name="Proc. Natl. Acad. Sci. U.S.A.">
        <title>Obligate biotrophy features unraveled by the genomic analysis of rust fungi.</title>
        <authorList>
            <person name="Duplessis S."/>
            <person name="Cuomo C.A."/>
            <person name="Lin Y.-C."/>
            <person name="Aerts A."/>
            <person name="Tisserant E."/>
            <person name="Veneault-Fourrey C."/>
            <person name="Joly D.L."/>
            <person name="Hacquard S."/>
            <person name="Amselem J."/>
            <person name="Cantarel B.L."/>
            <person name="Chiu R."/>
            <person name="Coutinho P.M."/>
            <person name="Feau N."/>
            <person name="Field M."/>
            <person name="Frey P."/>
            <person name="Gelhaye E."/>
            <person name="Goldberg J."/>
            <person name="Grabherr M.G."/>
            <person name="Kodira C.D."/>
            <person name="Kohler A."/>
            <person name="Kuees U."/>
            <person name="Lindquist E.A."/>
            <person name="Lucas S.M."/>
            <person name="Mago R."/>
            <person name="Mauceli E."/>
            <person name="Morin E."/>
            <person name="Murat C."/>
            <person name="Pangilinan J.L."/>
            <person name="Park R."/>
            <person name="Pearson M."/>
            <person name="Quesneville H."/>
            <person name="Rouhier N."/>
            <person name="Sakthikumar S."/>
            <person name="Salamov A.A."/>
            <person name="Schmutz J."/>
            <person name="Selles B."/>
            <person name="Shapiro H."/>
            <person name="Tanguay P."/>
            <person name="Tuskan G.A."/>
            <person name="Henrissat B."/>
            <person name="Van de Peer Y."/>
            <person name="Rouze P."/>
            <person name="Ellis J.G."/>
            <person name="Dodds P.N."/>
            <person name="Schein J.E."/>
            <person name="Zhong S."/>
            <person name="Hamelin R.C."/>
            <person name="Grigoriev I.V."/>
            <person name="Szabo L.J."/>
            <person name="Martin F."/>
        </authorList>
    </citation>
    <scope>NUCLEOTIDE SEQUENCE [LARGE SCALE GENOMIC DNA]</scope>
    <source>
        <strain evidence="3">CRL 75-36-700-3 / race SCCL</strain>
    </source>
</reference>
<dbReference type="GeneID" id="10543138"/>